<dbReference type="SUPFAM" id="SSF161084">
    <property type="entry name" value="MAPEG domain-like"/>
    <property type="match status" value="1"/>
</dbReference>
<accession>A0A8H4IZC0</accession>
<organism evidence="7 8">
    <name type="scientific">Botryosphaeria dothidea</name>
    <dbReference type="NCBI Taxonomy" id="55169"/>
    <lineage>
        <taxon>Eukaryota</taxon>
        <taxon>Fungi</taxon>
        <taxon>Dikarya</taxon>
        <taxon>Ascomycota</taxon>
        <taxon>Pezizomycotina</taxon>
        <taxon>Dothideomycetes</taxon>
        <taxon>Dothideomycetes incertae sedis</taxon>
        <taxon>Botryosphaeriales</taxon>
        <taxon>Botryosphaeriaceae</taxon>
        <taxon>Botryosphaeria</taxon>
    </lineage>
</organism>
<evidence type="ECO:0000256" key="4">
    <source>
        <dbReference type="ARBA" id="ARBA00023136"/>
    </source>
</evidence>
<evidence type="ECO:0000313" key="7">
    <source>
        <dbReference type="EMBL" id="KAF4307863.1"/>
    </source>
</evidence>
<evidence type="ECO:0000313" key="8">
    <source>
        <dbReference type="Proteomes" id="UP000572817"/>
    </source>
</evidence>
<comment type="caution">
    <text evidence="7">The sequence shown here is derived from an EMBL/GenBank/DDBJ whole genome shotgun (WGS) entry which is preliminary data.</text>
</comment>
<protein>
    <submittedName>
        <fullName evidence="7">Membrane-associated eicosanoid glutathione metabolism protein</fullName>
    </submittedName>
</protein>
<feature type="transmembrane region" description="Helical" evidence="6">
    <location>
        <begin position="12"/>
        <end position="31"/>
    </location>
</feature>
<feature type="region of interest" description="Disordered" evidence="5">
    <location>
        <begin position="342"/>
        <end position="370"/>
    </location>
</feature>
<evidence type="ECO:0000256" key="5">
    <source>
        <dbReference type="SAM" id="MobiDB-lite"/>
    </source>
</evidence>
<dbReference type="EMBL" id="WWBZ02000022">
    <property type="protein sequence ID" value="KAF4307863.1"/>
    <property type="molecule type" value="Genomic_DNA"/>
</dbReference>
<keyword evidence="3 6" id="KW-1133">Transmembrane helix</keyword>
<evidence type="ECO:0000256" key="3">
    <source>
        <dbReference type="ARBA" id="ARBA00022989"/>
    </source>
</evidence>
<feature type="compositionally biased region" description="Basic and acidic residues" evidence="5">
    <location>
        <begin position="500"/>
        <end position="509"/>
    </location>
</feature>
<feature type="region of interest" description="Disordered" evidence="5">
    <location>
        <begin position="427"/>
        <end position="509"/>
    </location>
</feature>
<evidence type="ECO:0000256" key="6">
    <source>
        <dbReference type="SAM" id="Phobius"/>
    </source>
</evidence>
<dbReference type="GO" id="GO:0016020">
    <property type="term" value="C:membrane"/>
    <property type="evidence" value="ECO:0007669"/>
    <property type="project" value="UniProtKB-SubCell"/>
</dbReference>
<feature type="compositionally biased region" description="Pro residues" evidence="5">
    <location>
        <begin position="184"/>
        <end position="193"/>
    </location>
</feature>
<dbReference type="AlphaFoldDB" id="A0A8H4IZC0"/>
<feature type="region of interest" description="Disordered" evidence="5">
    <location>
        <begin position="297"/>
        <end position="322"/>
    </location>
</feature>
<keyword evidence="8" id="KW-1185">Reference proteome</keyword>
<feature type="compositionally biased region" description="Polar residues" evidence="5">
    <location>
        <begin position="298"/>
        <end position="307"/>
    </location>
</feature>
<dbReference type="InterPro" id="IPR001129">
    <property type="entry name" value="Membr-assoc_MAPEG"/>
</dbReference>
<keyword evidence="2 6" id="KW-0812">Transmembrane</keyword>
<comment type="subcellular location">
    <subcellularLocation>
        <location evidence="1">Membrane</location>
    </subcellularLocation>
</comment>
<evidence type="ECO:0000256" key="2">
    <source>
        <dbReference type="ARBA" id="ARBA00022692"/>
    </source>
</evidence>
<dbReference type="OrthoDB" id="5315820at2759"/>
<dbReference type="Gene3D" id="1.20.120.550">
    <property type="entry name" value="Membrane associated eicosanoid/glutathione metabolism-like domain"/>
    <property type="match status" value="1"/>
</dbReference>
<dbReference type="PANTHER" id="PTHR35814:SF1">
    <property type="entry name" value="GLUTATHIONE S-TRANSFERASE-RELATED"/>
    <property type="match status" value="1"/>
</dbReference>
<evidence type="ECO:0000256" key="1">
    <source>
        <dbReference type="ARBA" id="ARBA00004370"/>
    </source>
</evidence>
<name>A0A8H4IZC0_9PEZI</name>
<gene>
    <name evidence="7" type="ORF">GTA08_BOTSDO04414</name>
</gene>
<reference evidence="7" key="1">
    <citation type="submission" date="2020-04" db="EMBL/GenBank/DDBJ databases">
        <title>Genome Assembly and Annotation of Botryosphaeria dothidea sdau 11-99, a Latent Pathogen of Apple Fruit Ring Rot in China.</title>
        <authorList>
            <person name="Yu C."/>
            <person name="Diao Y."/>
            <person name="Lu Q."/>
            <person name="Zhao J."/>
            <person name="Cui S."/>
            <person name="Peng C."/>
            <person name="He B."/>
            <person name="Liu H."/>
        </authorList>
    </citation>
    <scope>NUCLEOTIDE SEQUENCE [LARGE SCALE GENOMIC DNA]</scope>
    <source>
        <strain evidence="7">Sdau11-99</strain>
    </source>
</reference>
<dbReference type="Pfam" id="PF01124">
    <property type="entry name" value="MAPEG"/>
    <property type="match status" value="1"/>
</dbReference>
<feature type="compositionally biased region" description="Low complexity" evidence="5">
    <location>
        <begin position="342"/>
        <end position="357"/>
    </location>
</feature>
<dbReference type="Proteomes" id="UP000572817">
    <property type="component" value="Unassembled WGS sequence"/>
</dbReference>
<feature type="region of interest" description="Disordered" evidence="5">
    <location>
        <begin position="403"/>
        <end position="422"/>
    </location>
</feature>
<dbReference type="PANTHER" id="PTHR35814">
    <property type="match status" value="1"/>
</dbReference>
<feature type="region of interest" description="Disordered" evidence="5">
    <location>
        <begin position="376"/>
        <end position="395"/>
    </location>
</feature>
<proteinExistence type="predicted"/>
<keyword evidence="4 6" id="KW-0472">Membrane</keyword>
<dbReference type="InterPro" id="IPR023352">
    <property type="entry name" value="MAPEG-like_dom_sf"/>
</dbReference>
<sequence length="509" mass="53461">MVTVGLGVPVPLLAPVTATWTAPFALYLAYLSNRVAYYRIKNSTYLGDRAKPLASGPEPTPPEDDPLFVSTRCHSNFLENVPLALVVSAIAELNGANRRVLHYALASLFVARVAHAELGLTRQFRGIKGLGLGRITGFYGSQVFLPKPTTDCLPERKNKPLLPSTQPIYQTTPPRQSTRRRNTPPQPARPPSLHPASPLKPAIPNEPRPSLSPHPAFAMSNAPTLINLPPPPSDPVTPSDVPGTPNSTTTSMSELSTVAIKDGHRGHLPHHHQNPLDAERADRISRLAGLERVAATGGRSSNLNPSSAAYGHNPTGSSGSIPPTQGYFDANNQPQILRERSTVGSASATGSVGGRTTWASGSDMGYDPSIADRMSEDQEMETSSMGGFSDEGAASLVGFGEGARTPARAQSGGIGSPVVGKAATPTSAVPGYLRGEAPPSPMTGVSGTGSGASTPSTEAQVRDAQRIDGVTFDAGVTDTTNRTPPPLSESAANAANWVDRQAEHEAERR</sequence>
<feature type="region of interest" description="Disordered" evidence="5">
    <location>
        <begin position="149"/>
        <end position="251"/>
    </location>
</feature>